<feature type="signal peptide" evidence="1">
    <location>
        <begin position="1"/>
        <end position="26"/>
    </location>
</feature>
<name>A0ABP7T3Z0_9BURK</name>
<comment type="caution">
    <text evidence="2">The sequence shown here is derived from an EMBL/GenBank/DDBJ whole genome shotgun (WGS) entry which is preliminary data.</text>
</comment>
<reference evidence="3" key="1">
    <citation type="journal article" date="2019" name="Int. J. Syst. Evol. Microbiol.">
        <title>The Global Catalogue of Microorganisms (GCM) 10K type strain sequencing project: providing services to taxonomists for standard genome sequencing and annotation.</title>
        <authorList>
            <consortium name="The Broad Institute Genomics Platform"/>
            <consortium name="The Broad Institute Genome Sequencing Center for Infectious Disease"/>
            <person name="Wu L."/>
            <person name="Ma J."/>
        </authorList>
    </citation>
    <scope>NUCLEOTIDE SEQUENCE [LARGE SCALE GENOMIC DNA]</scope>
    <source>
        <strain evidence="3">JCM 16673</strain>
    </source>
</reference>
<dbReference type="RefSeq" id="WP_344762810.1">
    <property type="nucleotide sequence ID" value="NZ_BAAAZE010000008.1"/>
</dbReference>
<proteinExistence type="predicted"/>
<organism evidence="2 3">
    <name type="scientific">Actimicrobium antarcticum</name>
    <dbReference type="NCBI Taxonomy" id="1051899"/>
    <lineage>
        <taxon>Bacteria</taxon>
        <taxon>Pseudomonadati</taxon>
        <taxon>Pseudomonadota</taxon>
        <taxon>Betaproteobacteria</taxon>
        <taxon>Burkholderiales</taxon>
        <taxon>Oxalobacteraceae</taxon>
        <taxon>Actimicrobium</taxon>
    </lineage>
</organism>
<dbReference type="Proteomes" id="UP001501353">
    <property type="component" value="Unassembled WGS sequence"/>
</dbReference>
<dbReference type="EMBL" id="BAAAZE010000008">
    <property type="protein sequence ID" value="GAA4020606.1"/>
    <property type="molecule type" value="Genomic_DNA"/>
</dbReference>
<evidence type="ECO:0000313" key="3">
    <source>
        <dbReference type="Proteomes" id="UP001501353"/>
    </source>
</evidence>
<evidence type="ECO:0000313" key="2">
    <source>
        <dbReference type="EMBL" id="GAA4020606.1"/>
    </source>
</evidence>
<keyword evidence="1" id="KW-0732">Signal</keyword>
<protein>
    <submittedName>
        <fullName evidence="2">Uncharacterized protein</fullName>
    </submittedName>
</protein>
<accession>A0ABP7T3Z0</accession>
<feature type="chain" id="PRO_5045905199" evidence="1">
    <location>
        <begin position="27"/>
        <end position="295"/>
    </location>
</feature>
<keyword evidence="3" id="KW-1185">Reference proteome</keyword>
<evidence type="ECO:0000256" key="1">
    <source>
        <dbReference type="SAM" id="SignalP"/>
    </source>
</evidence>
<gene>
    <name evidence="2" type="ORF">GCM10022212_16500</name>
</gene>
<sequence>MTVSKCINLAGSVLLLCLCGATDAQAAPESASAISLRAKYAELTSKLTSNQFKRPLVLESSETPDTLKGDIYALVDHPFTEVSTVLNGPSRWCDVLILHLNTKYCRAANSDAGTTLNVSVGKKDDQQLDAAYRVNFLYRQGTSAPTYFDTRLDAKKGPLGTSNYRIMLEAVEVPGNKTFLHLTYSYTFGFTSKIAMQAYLSTVGSDKVGFTSNGKQADGQPDYIGGMRGVVERNTMRYYLAIDSYLDAPAAAQVDTRLQGWFAATEEYPLQLHEVERSDYLAMKRHEIERQKTAQ</sequence>